<keyword evidence="2" id="KW-0732">Signal</keyword>
<dbReference type="EMBL" id="LBWR01000001">
    <property type="protein sequence ID" value="KKR12660.1"/>
    <property type="molecule type" value="Genomic_DNA"/>
</dbReference>
<evidence type="ECO:0000256" key="1">
    <source>
        <dbReference type="SAM" id="Phobius"/>
    </source>
</evidence>
<feature type="signal peptide" evidence="2">
    <location>
        <begin position="1"/>
        <end position="22"/>
    </location>
</feature>
<dbReference type="AlphaFoldDB" id="A0A0G0QQL1"/>
<comment type="caution">
    <text evidence="3">The sequence shown here is derived from an EMBL/GenBank/DDBJ whole genome shotgun (WGS) entry which is preliminary data.</text>
</comment>
<evidence type="ECO:0008006" key="5">
    <source>
        <dbReference type="Google" id="ProtNLM"/>
    </source>
</evidence>
<keyword evidence="1" id="KW-0472">Membrane</keyword>
<organism evidence="3 4">
    <name type="scientific">Candidatus Wolfebacteria bacterium GW2011_GWC2_39_22</name>
    <dbReference type="NCBI Taxonomy" id="1619013"/>
    <lineage>
        <taxon>Bacteria</taxon>
        <taxon>Candidatus Wolfeibacteriota</taxon>
    </lineage>
</organism>
<feature type="transmembrane region" description="Helical" evidence="1">
    <location>
        <begin position="509"/>
        <end position="527"/>
    </location>
</feature>
<keyword evidence="1" id="KW-0812">Transmembrane</keyword>
<reference evidence="3 4" key="1">
    <citation type="journal article" date="2015" name="Nature">
        <title>rRNA introns, odd ribosomes, and small enigmatic genomes across a large radiation of phyla.</title>
        <authorList>
            <person name="Brown C.T."/>
            <person name="Hug L.A."/>
            <person name="Thomas B.C."/>
            <person name="Sharon I."/>
            <person name="Castelle C.J."/>
            <person name="Singh A."/>
            <person name="Wilkins M.J."/>
            <person name="Williams K.H."/>
            <person name="Banfield J.F."/>
        </authorList>
    </citation>
    <scope>NUCLEOTIDE SEQUENCE [LARGE SCALE GENOMIC DNA]</scope>
</reference>
<proteinExistence type="predicted"/>
<dbReference type="STRING" id="1619013.UT41_C0001G0204"/>
<name>A0A0G0QQL1_9BACT</name>
<keyword evidence="1" id="KW-1133">Transmembrane helix</keyword>
<protein>
    <recommendedName>
        <fullName evidence="5">Fibronectin type-III domain-containing protein</fullName>
    </recommendedName>
</protein>
<gene>
    <name evidence="3" type="ORF">UT41_C0001G0204</name>
</gene>
<evidence type="ECO:0000313" key="4">
    <source>
        <dbReference type="Proteomes" id="UP000034665"/>
    </source>
</evidence>
<dbReference type="Proteomes" id="UP000034665">
    <property type="component" value="Unassembled WGS sequence"/>
</dbReference>
<evidence type="ECO:0000313" key="3">
    <source>
        <dbReference type="EMBL" id="KKR12660.1"/>
    </source>
</evidence>
<feature type="chain" id="PRO_5002534155" description="Fibronectin type-III domain-containing protein" evidence="2">
    <location>
        <begin position="23"/>
        <end position="538"/>
    </location>
</feature>
<evidence type="ECO:0000256" key="2">
    <source>
        <dbReference type="SAM" id="SignalP"/>
    </source>
</evidence>
<sequence>MKKLILAFAIGILSAMPSLSFAIEEKFFEFATDVGVPIAVPTNSVAVQAFTVHNDSIHAVDVWFDNVGSSGSATVALLSSTNAVLASRTVTVSHADPFYAGERLHVNFNKTIGVTSGALYKIRITSATPSLRLYGVKRVEFIEHNAPYVLSDSVGASLLNDEVQVAVFKFALYEENDIEPPIITNATSTIAGPDAIRISFNANELVDKRIEYTLTGSGDVSAVDFTGNYAICFEDTYSCPTTIPTQRDSVYTYRLTVRDSMGNESFFDGSFMSWKPGTPTPIDEPVPEDASPATPTEPIVEPLVISQAQVVSTDTHSAKITWETNRAADSVLIISTDSLGVNDIATVRDDTHELVHTLTANVALVANANYYATVLSRDAQAVLGVQALSFLIPASSTEIISEQPSSGVVVFASTANGTQAPVLTWQASSLGEPRNGYRVDVIDAQGNLVRSITVAAGNHSVAIDELEGGAYQAIVYANNDGVLEKIAKPVAVVVKKPVIDTYALIKKPIVYIPSTLFVMLIAGLFVYSRRQRKVKTAL</sequence>
<accession>A0A0G0QQL1</accession>